<name>A0A226CY15_FOLCA</name>
<gene>
    <name evidence="2" type="ORF">Fcan01_27322</name>
</gene>
<evidence type="ECO:0000313" key="2">
    <source>
        <dbReference type="EMBL" id="OXA37879.1"/>
    </source>
</evidence>
<dbReference type="EMBL" id="LNIX01000051">
    <property type="protein sequence ID" value="OXA37879.1"/>
    <property type="molecule type" value="Genomic_DNA"/>
</dbReference>
<feature type="region of interest" description="Disordered" evidence="1">
    <location>
        <begin position="374"/>
        <end position="443"/>
    </location>
</feature>
<proteinExistence type="predicted"/>
<reference evidence="2 3" key="1">
    <citation type="submission" date="2015-12" db="EMBL/GenBank/DDBJ databases">
        <title>The genome of Folsomia candida.</title>
        <authorList>
            <person name="Faddeeva A."/>
            <person name="Derks M.F."/>
            <person name="Anvar Y."/>
            <person name="Smit S."/>
            <person name="Van Straalen N."/>
            <person name="Roelofs D."/>
        </authorList>
    </citation>
    <scope>NUCLEOTIDE SEQUENCE [LARGE SCALE GENOMIC DNA]</scope>
    <source>
        <strain evidence="2 3">VU population</strain>
        <tissue evidence="2">Whole body</tissue>
    </source>
</reference>
<comment type="caution">
    <text evidence="2">The sequence shown here is derived from an EMBL/GenBank/DDBJ whole genome shotgun (WGS) entry which is preliminary data.</text>
</comment>
<evidence type="ECO:0000256" key="1">
    <source>
        <dbReference type="SAM" id="MobiDB-lite"/>
    </source>
</evidence>
<evidence type="ECO:0000313" key="3">
    <source>
        <dbReference type="Proteomes" id="UP000198287"/>
    </source>
</evidence>
<feature type="compositionally biased region" description="Polar residues" evidence="1">
    <location>
        <begin position="414"/>
        <end position="425"/>
    </location>
</feature>
<dbReference type="AlphaFoldDB" id="A0A226CY15"/>
<feature type="region of interest" description="Disordered" evidence="1">
    <location>
        <begin position="327"/>
        <end position="353"/>
    </location>
</feature>
<feature type="compositionally biased region" description="Basic residues" evidence="1">
    <location>
        <begin position="335"/>
        <end position="345"/>
    </location>
</feature>
<feature type="compositionally biased region" description="Basic residues" evidence="1">
    <location>
        <begin position="399"/>
        <end position="412"/>
    </location>
</feature>
<protein>
    <submittedName>
        <fullName evidence="2">Uncharacterized protein</fullName>
    </submittedName>
</protein>
<accession>A0A226CY15</accession>
<sequence>MLEGKEYTHDLKLLKKGYTYYLSPKVLYQSLSIRLKAEGINYKFHADVEVKDRIHQYYREFLLRESKTLIQLSKSWRDEAPTVSTFSSSLSGRLVPPQGEVNSSFDNDKKILSWKHKPSLPDRILPPPLIEKVHSDLCTIPATFRLAPPRPEKEPPLIIRRSPSRTLLLPPFLRNEPLIKSDSPGSQKRPSPYVSHQVFAETLRDHVKEIVSRRTHMRKGIEKYQRNHEPVAIQISKLIPDIQKWITKPQKELTPVQFMSFTSYMDTPIPQGELLTYSKLRQMFVTFKNEIRRKKTNHVDTTDLFPLPILTPKLKSEVVVIPNSQNKKSVPPILSKKRSHHTKKTHPPEKWGHFKIPKTNIPSLFDMVLPNPQSLSKKYRTDPKSSQARKYKNESPINKPRKSPSKMTKIHPPHSQTFHNTTSSEIQDDDILDISAPHSDIWD</sequence>
<organism evidence="2 3">
    <name type="scientific">Folsomia candida</name>
    <name type="common">Springtail</name>
    <dbReference type="NCBI Taxonomy" id="158441"/>
    <lineage>
        <taxon>Eukaryota</taxon>
        <taxon>Metazoa</taxon>
        <taxon>Ecdysozoa</taxon>
        <taxon>Arthropoda</taxon>
        <taxon>Hexapoda</taxon>
        <taxon>Collembola</taxon>
        <taxon>Entomobryomorpha</taxon>
        <taxon>Isotomoidea</taxon>
        <taxon>Isotomidae</taxon>
        <taxon>Proisotominae</taxon>
        <taxon>Folsomia</taxon>
    </lineage>
</organism>
<dbReference type="Proteomes" id="UP000198287">
    <property type="component" value="Unassembled WGS sequence"/>
</dbReference>
<keyword evidence="3" id="KW-1185">Reference proteome</keyword>